<keyword evidence="1" id="KW-1133">Transmembrane helix</keyword>
<dbReference type="InterPro" id="IPR010773">
    <property type="entry name" value="Mycophage_PG1_Gp7"/>
</dbReference>
<comment type="caution">
    <text evidence="2">The sequence shown here is derived from an EMBL/GenBank/DDBJ whole genome shotgun (WGS) entry which is preliminary data.</text>
</comment>
<keyword evidence="1" id="KW-0812">Transmembrane</keyword>
<accession>A0A7C4Q5E5</accession>
<evidence type="ECO:0000256" key="1">
    <source>
        <dbReference type="SAM" id="Phobius"/>
    </source>
</evidence>
<proteinExistence type="predicted"/>
<keyword evidence="1" id="KW-0472">Membrane</keyword>
<feature type="transmembrane region" description="Helical" evidence="1">
    <location>
        <begin position="105"/>
        <end position="127"/>
    </location>
</feature>
<organism evidence="2">
    <name type="scientific">Bellilinea caldifistulae</name>
    <dbReference type="NCBI Taxonomy" id="360411"/>
    <lineage>
        <taxon>Bacteria</taxon>
        <taxon>Bacillati</taxon>
        <taxon>Chloroflexota</taxon>
        <taxon>Anaerolineae</taxon>
        <taxon>Anaerolineales</taxon>
        <taxon>Anaerolineaceae</taxon>
        <taxon>Bellilinea</taxon>
    </lineage>
</organism>
<name>A0A7C4Q5E5_9CHLR</name>
<reference evidence="2" key="1">
    <citation type="journal article" date="2020" name="mSystems">
        <title>Genome- and Community-Level Interaction Insights into Carbon Utilization and Element Cycling Functions of Hydrothermarchaeota in Hydrothermal Sediment.</title>
        <authorList>
            <person name="Zhou Z."/>
            <person name="Liu Y."/>
            <person name="Xu W."/>
            <person name="Pan J."/>
            <person name="Luo Z.H."/>
            <person name="Li M."/>
        </authorList>
    </citation>
    <scope>NUCLEOTIDE SEQUENCE [LARGE SCALE GENOMIC DNA]</scope>
    <source>
        <strain evidence="2">SpSt-556</strain>
    </source>
</reference>
<evidence type="ECO:0000313" key="2">
    <source>
        <dbReference type="EMBL" id="HGS87852.1"/>
    </source>
</evidence>
<feature type="transmembrane region" description="Helical" evidence="1">
    <location>
        <begin position="12"/>
        <end position="35"/>
    </location>
</feature>
<dbReference type="AlphaFoldDB" id="A0A7C4Q5E5"/>
<sequence>MQSPNSQLAEAITKILLTLIFLGGVFWFVTVGATLGGGGIENFRIDWLDLVLLSFATFRLGRLIAFDRVAEPFRAPFTRTVKDLSGAGSTVVPRGKGVQRALGQLISCPICAGTWVAAGLVVLMYFFPGPTHAFLIMTAVIGGAELIHNATEAFCWTGTLNRARTGQIFNNRSEEDQNDR</sequence>
<protein>
    <submittedName>
        <fullName evidence="2">DUF1360 domain-containing protein</fullName>
    </submittedName>
</protein>
<dbReference type="EMBL" id="DSXR01000095">
    <property type="protein sequence ID" value="HGS87852.1"/>
    <property type="molecule type" value="Genomic_DNA"/>
</dbReference>
<gene>
    <name evidence="2" type="ORF">ENT17_09570</name>
</gene>
<dbReference type="Pfam" id="PF07098">
    <property type="entry name" value="DUF1360"/>
    <property type="match status" value="1"/>
</dbReference>